<accession>A0A1B8U3Q6</accession>
<organism evidence="3 4">
    <name type="scientific">Polaribacter vadi</name>
    <dbReference type="NCBI Taxonomy" id="1774273"/>
    <lineage>
        <taxon>Bacteria</taxon>
        <taxon>Pseudomonadati</taxon>
        <taxon>Bacteroidota</taxon>
        <taxon>Flavobacteriia</taxon>
        <taxon>Flavobacteriales</taxon>
        <taxon>Flavobacteriaceae</taxon>
    </lineage>
</organism>
<dbReference type="SUPFAM" id="SSF54001">
    <property type="entry name" value="Cysteine proteinases"/>
    <property type="match status" value="1"/>
</dbReference>
<dbReference type="Gene3D" id="2.60.40.3140">
    <property type="match status" value="1"/>
</dbReference>
<feature type="domain" description="Transglutaminase-like" evidence="1">
    <location>
        <begin position="284"/>
        <end position="356"/>
    </location>
</feature>
<gene>
    <name evidence="3" type="ORF">LPB3_00280</name>
</gene>
<dbReference type="KEGG" id="pob:LPB03_09255"/>
<dbReference type="InterPro" id="IPR024618">
    <property type="entry name" value="DUF3857"/>
</dbReference>
<evidence type="ECO:0000259" key="2">
    <source>
        <dbReference type="Pfam" id="PF12969"/>
    </source>
</evidence>
<dbReference type="Gene3D" id="2.60.120.1130">
    <property type="match status" value="1"/>
</dbReference>
<dbReference type="STRING" id="1774273.LPB03_09255"/>
<comment type="caution">
    <text evidence="3">The sequence shown here is derived from an EMBL/GenBank/DDBJ whole genome shotgun (WGS) entry which is preliminary data.</text>
</comment>
<dbReference type="Proteomes" id="UP000092584">
    <property type="component" value="Unassembled WGS sequence"/>
</dbReference>
<evidence type="ECO:0000313" key="4">
    <source>
        <dbReference type="Proteomes" id="UP000092584"/>
    </source>
</evidence>
<dbReference type="InterPro" id="IPR038765">
    <property type="entry name" value="Papain-like_cys_pep_sf"/>
</dbReference>
<sequence length="646" mass="75689">MEKYTKSKLFRILLVVLLFSISEISAQFSSDFNKYSKLYPDASRVRLQQETIITIETDKDDIKITQEFLEEDLFLNESATYNSKNRLSFSSFFELGKIKASSFFYNTDKYIETEVKTFKEKDELNDSFYDDTKTLNFIYPNLQKGSKSRLEYSQIIKNPRFLSPFYFGDYFPIVKNKVTIIVDKEITLDFKQFHVKENDIKFTKEEKRKTTVYTWLQENKAEYENEAGTPNHKTFLPHIVPIITSYKSKKETKKILGDVSDLYNWYYSLVENVNVEPANAELVQLVNEITADKKTELEKVKAIYYWAQQNIKYIAFEYALGGFIPRESNEVFRKKYGDCKDNSSILYRMLEIAGIKGNLTWIGTRSIPYTYKEVPTPIVDNHMILSYENNGKTYYLDATGRYIKFGIPTSFIQGKEALVSYGKDFKIKKVPVIEAKENAIIDTTFLKIENDVVVGNSKTSIAGYTKIDFFNAIENADTDTKLKQFYNSNFFKGNNKFLVKTFSETNKYDYDKDFIVDYTFEINDYSKKLGDEIYINLNLNKDISRFKTDKKRKTAIEYEYKKYFNYITKLAIPAGYKVDYIPETVAFSNEFLTGTIQYSQTDKEIVYSQTITLNFLTLSLEEQKEVNKLIDKIEKNYKEIVVFKKL</sequence>
<dbReference type="EMBL" id="LSFM01000001">
    <property type="protein sequence ID" value="OBY66471.1"/>
    <property type="molecule type" value="Genomic_DNA"/>
</dbReference>
<dbReference type="InterPro" id="IPR002931">
    <property type="entry name" value="Transglutaminase-like"/>
</dbReference>
<evidence type="ECO:0000259" key="1">
    <source>
        <dbReference type="Pfam" id="PF01841"/>
    </source>
</evidence>
<dbReference type="Pfam" id="PF01841">
    <property type="entry name" value="Transglut_core"/>
    <property type="match status" value="1"/>
</dbReference>
<name>A0A1B8U3Q6_9FLAO</name>
<dbReference type="AlphaFoldDB" id="A0A1B8U3Q6"/>
<dbReference type="OrthoDB" id="8595007at2"/>
<dbReference type="Gene3D" id="3.10.620.30">
    <property type="match status" value="1"/>
</dbReference>
<dbReference type="RefSeq" id="WP_065317594.1">
    <property type="nucleotide sequence ID" value="NZ_CP017477.1"/>
</dbReference>
<proteinExistence type="predicted"/>
<dbReference type="Pfam" id="PF12969">
    <property type="entry name" value="DUF3857"/>
    <property type="match status" value="1"/>
</dbReference>
<evidence type="ECO:0000313" key="3">
    <source>
        <dbReference type="EMBL" id="OBY66471.1"/>
    </source>
</evidence>
<feature type="domain" description="DUF3857" evidence="2">
    <location>
        <begin position="82"/>
        <end position="219"/>
    </location>
</feature>
<protein>
    <submittedName>
        <fullName evidence="3">Transglutaminase</fullName>
    </submittedName>
</protein>
<reference evidence="4" key="1">
    <citation type="submission" date="2016-02" db="EMBL/GenBank/DDBJ databases">
        <authorList>
            <person name="Shin S.-K."/>
            <person name="Yi H."/>
            <person name="Kim E."/>
        </authorList>
    </citation>
    <scope>NUCLEOTIDE SEQUENCE [LARGE SCALE GENOMIC DNA]</scope>
    <source>
        <strain evidence="4">LPB0003</strain>
    </source>
</reference>
<keyword evidence="4" id="KW-1185">Reference proteome</keyword>